<dbReference type="GO" id="GO:0003676">
    <property type="term" value="F:nucleic acid binding"/>
    <property type="evidence" value="ECO:0007669"/>
    <property type="project" value="InterPro"/>
</dbReference>
<reference evidence="4 5" key="1">
    <citation type="submission" date="2019-03" db="EMBL/GenBank/DDBJ databases">
        <authorList>
            <consortium name="Pathogen Informatics"/>
        </authorList>
    </citation>
    <scope>NUCLEOTIDE SEQUENCE [LARGE SCALE GENOMIC DNA]</scope>
    <source>
        <strain evidence="4 5">NCTC12282</strain>
    </source>
</reference>
<evidence type="ECO:0000313" key="4">
    <source>
        <dbReference type="EMBL" id="VFS53530.1"/>
    </source>
</evidence>
<evidence type="ECO:0000259" key="3">
    <source>
        <dbReference type="Pfam" id="PF20914"/>
    </source>
</evidence>
<dbReference type="SUPFAM" id="SSF50249">
    <property type="entry name" value="Nucleic acid-binding proteins"/>
    <property type="match status" value="1"/>
</dbReference>
<organism evidence="4 5">
    <name type="scientific">Budvicia aquatica</name>
    <dbReference type="NCBI Taxonomy" id="82979"/>
    <lineage>
        <taxon>Bacteria</taxon>
        <taxon>Pseudomonadati</taxon>
        <taxon>Pseudomonadota</taxon>
        <taxon>Gammaproteobacteria</taxon>
        <taxon>Enterobacterales</taxon>
        <taxon>Budviciaceae</taxon>
        <taxon>Budvicia</taxon>
    </lineage>
</organism>
<dbReference type="Proteomes" id="UP000373449">
    <property type="component" value="Unassembled WGS sequence"/>
</dbReference>
<dbReference type="InterPro" id="IPR048472">
    <property type="entry name" value="DNA_pol_IIIA_C"/>
</dbReference>
<dbReference type="AlphaFoldDB" id="A0A484ZYT2"/>
<dbReference type="GO" id="GO:0006260">
    <property type="term" value="P:DNA replication"/>
    <property type="evidence" value="ECO:0007669"/>
    <property type="project" value="InterPro"/>
</dbReference>
<gene>
    <name evidence="4" type="primary">dnaE_2</name>
    <name evidence="4" type="ORF">NCTC12282_06544</name>
</gene>
<feature type="domain" description="OB" evidence="2">
    <location>
        <begin position="102"/>
        <end position="173"/>
    </location>
</feature>
<keyword evidence="1" id="KW-0963">Cytoplasm</keyword>
<dbReference type="PANTHER" id="PTHR32294:SF0">
    <property type="entry name" value="DNA POLYMERASE III SUBUNIT ALPHA"/>
    <property type="match status" value="1"/>
</dbReference>
<evidence type="ECO:0000256" key="1">
    <source>
        <dbReference type="ARBA" id="ARBA00022490"/>
    </source>
</evidence>
<dbReference type="GO" id="GO:0008408">
    <property type="term" value="F:3'-5' exonuclease activity"/>
    <property type="evidence" value="ECO:0007669"/>
    <property type="project" value="InterPro"/>
</dbReference>
<evidence type="ECO:0000313" key="5">
    <source>
        <dbReference type="Proteomes" id="UP000373449"/>
    </source>
</evidence>
<protein>
    <submittedName>
        <fullName evidence="4">DNA polymerase III subunit alpha</fullName>
        <ecNumber evidence="4">2.7.7.7</ecNumber>
    </submittedName>
</protein>
<accession>A0A484ZYT2</accession>
<keyword evidence="4" id="KW-0808">Transferase</keyword>
<proteinExistence type="predicted"/>
<dbReference type="Pfam" id="PF20914">
    <property type="entry name" value="DNA_pol_IIIA_C"/>
    <property type="match status" value="1"/>
</dbReference>
<dbReference type="InterPro" id="IPR012340">
    <property type="entry name" value="NA-bd_OB-fold"/>
</dbReference>
<evidence type="ECO:0000259" key="2">
    <source>
        <dbReference type="Pfam" id="PF01336"/>
    </source>
</evidence>
<dbReference type="Pfam" id="PF01336">
    <property type="entry name" value="tRNA_anti-codon"/>
    <property type="match status" value="1"/>
</dbReference>
<dbReference type="GO" id="GO:0003887">
    <property type="term" value="F:DNA-directed DNA polymerase activity"/>
    <property type="evidence" value="ECO:0007669"/>
    <property type="project" value="UniProtKB-EC"/>
</dbReference>
<dbReference type="InterPro" id="IPR004365">
    <property type="entry name" value="NA-bd_OB_tRNA"/>
</dbReference>
<dbReference type="PANTHER" id="PTHR32294">
    <property type="entry name" value="DNA POLYMERASE III SUBUNIT ALPHA"/>
    <property type="match status" value="1"/>
</dbReference>
<dbReference type="EC" id="2.7.7.7" evidence="4"/>
<dbReference type="InterPro" id="IPR004805">
    <property type="entry name" value="DnaE2/DnaE/PolC"/>
</dbReference>
<dbReference type="EMBL" id="CAADJA010000002">
    <property type="protein sequence ID" value="VFS53530.1"/>
    <property type="molecule type" value="Genomic_DNA"/>
</dbReference>
<name>A0A484ZYT2_9GAMM</name>
<dbReference type="Gene3D" id="2.40.50.140">
    <property type="entry name" value="Nucleic acid-binding proteins"/>
    <property type="match status" value="1"/>
</dbReference>
<dbReference type="FunFam" id="2.40.50.140:FF:000106">
    <property type="entry name" value="DNA polymerase III subunit alpha"/>
    <property type="match status" value="1"/>
</dbReference>
<feature type="domain" description="DNA polymerase III subunit alpha C-terminal" evidence="3">
    <location>
        <begin position="202"/>
        <end position="253"/>
    </location>
</feature>
<sequence length="262" mass="29585">MSTLPEALKAADQHAKAEALGQADMFGVLAEEPEHVEKAYANVAPWPEQVILDGERETLGLYLTGHPITQYLKELERYTGGLRLKDMHPTERGKTIIAVGLVVAAKIMTTKRGNRIGICTLDDRSGRLEVMLFSEALDKYQHLLEKDRILIATGQVSFDDFTGGLKMMVRELMDISEAREKYARGLAISLTDRQIDDQLLNRLRESLEPHRSGTIPVHLYYQREDARARLRFGAAWRVTPADSLLIELRKIVGNTQVELEFD</sequence>
<keyword evidence="4" id="KW-0548">Nucleotidyltransferase</keyword>
<dbReference type="CDD" id="cd04485">
    <property type="entry name" value="DnaE_OBF"/>
    <property type="match status" value="1"/>
</dbReference>